<dbReference type="NCBIfam" id="TIGR00061">
    <property type="entry name" value="L21"/>
    <property type="match status" value="1"/>
</dbReference>
<keyword evidence="3 6" id="KW-0694">RNA-binding</keyword>
<dbReference type="InterPro" id="IPR018258">
    <property type="entry name" value="Ribosomal_bL21_CS"/>
</dbReference>
<keyword evidence="4 6" id="KW-0689">Ribosomal protein</keyword>
<evidence type="ECO:0000256" key="3">
    <source>
        <dbReference type="ARBA" id="ARBA00022884"/>
    </source>
</evidence>
<keyword evidence="2 6" id="KW-0699">rRNA-binding</keyword>
<evidence type="ECO:0000256" key="2">
    <source>
        <dbReference type="ARBA" id="ARBA00022730"/>
    </source>
</evidence>
<dbReference type="Proteomes" id="UP000555838">
    <property type="component" value="Unassembled WGS sequence"/>
</dbReference>
<keyword evidence="5 6" id="KW-0687">Ribonucleoprotein</keyword>
<dbReference type="HAMAP" id="MF_01363">
    <property type="entry name" value="Ribosomal_bL21"/>
    <property type="match status" value="1"/>
</dbReference>
<proteinExistence type="inferred from homology"/>
<dbReference type="PANTHER" id="PTHR21349">
    <property type="entry name" value="50S RIBOSOMAL PROTEIN L21"/>
    <property type="match status" value="1"/>
</dbReference>
<dbReference type="Pfam" id="PF00829">
    <property type="entry name" value="Ribosomal_L21p"/>
    <property type="match status" value="1"/>
</dbReference>
<comment type="caution">
    <text evidence="8">The sequence shown here is derived from an EMBL/GenBank/DDBJ whole genome shotgun (WGS) entry which is preliminary data.</text>
</comment>
<dbReference type="RefSeq" id="WP_183219816.1">
    <property type="nucleotide sequence ID" value="NZ_CP123998.1"/>
</dbReference>
<dbReference type="EMBL" id="JACHFG010000001">
    <property type="protein sequence ID" value="MBB6042758.1"/>
    <property type="molecule type" value="Genomic_DNA"/>
</dbReference>
<accession>A0ABR6P9H4</accession>
<comment type="subunit">
    <text evidence="6">Part of the 50S ribosomal subunit. Contacts protein L20.</text>
</comment>
<dbReference type="GO" id="GO:0005840">
    <property type="term" value="C:ribosome"/>
    <property type="evidence" value="ECO:0007669"/>
    <property type="project" value="UniProtKB-KW"/>
</dbReference>
<comment type="similarity">
    <text evidence="1 6 7">Belongs to the bacterial ribosomal protein bL21 family.</text>
</comment>
<evidence type="ECO:0000256" key="5">
    <source>
        <dbReference type="ARBA" id="ARBA00023274"/>
    </source>
</evidence>
<dbReference type="PANTHER" id="PTHR21349:SF0">
    <property type="entry name" value="LARGE RIBOSOMAL SUBUNIT PROTEIN BL21M"/>
    <property type="match status" value="1"/>
</dbReference>
<organism evidence="8 9">
    <name type="scientific">Borreliella yangtzensis</name>
    <dbReference type="NCBI Taxonomy" id="683292"/>
    <lineage>
        <taxon>Bacteria</taxon>
        <taxon>Pseudomonadati</taxon>
        <taxon>Spirochaetota</taxon>
        <taxon>Spirochaetia</taxon>
        <taxon>Spirochaetales</taxon>
        <taxon>Borreliaceae</taxon>
        <taxon>Borreliella</taxon>
    </lineage>
</organism>
<name>A0ABR6P9H4_9SPIR</name>
<dbReference type="SUPFAM" id="SSF141091">
    <property type="entry name" value="L21p-like"/>
    <property type="match status" value="1"/>
</dbReference>
<dbReference type="InterPro" id="IPR028909">
    <property type="entry name" value="bL21-like"/>
</dbReference>
<evidence type="ECO:0000313" key="8">
    <source>
        <dbReference type="EMBL" id="MBB6042758.1"/>
    </source>
</evidence>
<protein>
    <recommendedName>
        <fullName evidence="6">Large ribosomal subunit protein bL21</fullName>
    </recommendedName>
</protein>
<evidence type="ECO:0000313" key="9">
    <source>
        <dbReference type="Proteomes" id="UP000555838"/>
    </source>
</evidence>
<evidence type="ECO:0000256" key="1">
    <source>
        <dbReference type="ARBA" id="ARBA00008563"/>
    </source>
</evidence>
<sequence length="104" mass="12408">MYALVEINGKQYKAVEGEFLKIDKISPVEEKKKLEFNNILLINKDGEIKIGKPYVMNSLIRCTYKEDKKDKKVVSYRYRRRKSSERKVGHRQIYSYILVDEIVF</sequence>
<evidence type="ECO:0000256" key="6">
    <source>
        <dbReference type="HAMAP-Rule" id="MF_01363"/>
    </source>
</evidence>
<dbReference type="InterPro" id="IPR036164">
    <property type="entry name" value="bL21-like_sf"/>
</dbReference>
<keyword evidence="9" id="KW-1185">Reference proteome</keyword>
<dbReference type="InterPro" id="IPR001787">
    <property type="entry name" value="Ribosomal_bL21"/>
</dbReference>
<gene>
    <name evidence="6" type="primary">rplU</name>
    <name evidence="8" type="ORF">HNP68_000342</name>
</gene>
<reference evidence="8 9" key="1">
    <citation type="submission" date="2020-08" db="EMBL/GenBank/DDBJ databases">
        <title>Genomic Encyclopedia of Type Strains, Phase IV (KMG-IV): sequencing the most valuable type-strain genomes for metagenomic binning, comparative biology and taxonomic classification.</title>
        <authorList>
            <person name="Goeker M."/>
        </authorList>
    </citation>
    <scope>NUCLEOTIDE SEQUENCE [LARGE SCALE GENOMIC DNA]</scope>
    <source>
        <strain evidence="8 9">DSM 24625</strain>
    </source>
</reference>
<evidence type="ECO:0000256" key="7">
    <source>
        <dbReference type="RuleBase" id="RU000562"/>
    </source>
</evidence>
<comment type="function">
    <text evidence="6 7">This protein binds to 23S rRNA in the presence of protein L20.</text>
</comment>
<dbReference type="PROSITE" id="PS01169">
    <property type="entry name" value="RIBOSOMAL_L21"/>
    <property type="match status" value="1"/>
</dbReference>
<evidence type="ECO:0000256" key="4">
    <source>
        <dbReference type="ARBA" id="ARBA00022980"/>
    </source>
</evidence>